<dbReference type="GO" id="GO:1901135">
    <property type="term" value="P:carbohydrate derivative metabolic process"/>
    <property type="evidence" value="ECO:0007669"/>
    <property type="project" value="UniProtKB-ARBA"/>
</dbReference>
<dbReference type="PANTHER" id="PTHR48044">
    <property type="entry name" value="GLYCOSYLTRANSFERASE"/>
    <property type="match status" value="1"/>
</dbReference>
<evidence type="ECO:0000259" key="3">
    <source>
        <dbReference type="Pfam" id="PF26168"/>
    </source>
</evidence>
<comment type="caution">
    <text evidence="4">The sequence shown here is derived from an EMBL/GenBank/DDBJ whole genome shotgun (WGS) entry which is preliminary data.</text>
</comment>
<reference evidence="4 5" key="1">
    <citation type="journal article" date="2021" name="Nat. Commun.">
        <title>Incipient diploidization of the medicinal plant Perilla within 10,000 years.</title>
        <authorList>
            <person name="Zhang Y."/>
            <person name="Shen Q."/>
            <person name="Leng L."/>
            <person name="Zhang D."/>
            <person name="Chen S."/>
            <person name="Shi Y."/>
            <person name="Ning Z."/>
            <person name="Chen S."/>
        </authorList>
    </citation>
    <scope>NUCLEOTIDE SEQUENCE [LARGE SCALE GENOMIC DNA]</scope>
    <source>
        <strain evidence="5">cv. PC099</strain>
    </source>
</reference>
<dbReference type="CDD" id="cd03784">
    <property type="entry name" value="GT1_Gtf-like"/>
    <property type="match status" value="1"/>
</dbReference>
<evidence type="ECO:0000313" key="4">
    <source>
        <dbReference type="EMBL" id="KAH6832959.1"/>
    </source>
</evidence>
<proteinExistence type="inferred from homology"/>
<dbReference type="InterPro" id="IPR058980">
    <property type="entry name" value="Glyco_transf_N"/>
</dbReference>
<dbReference type="PANTHER" id="PTHR48044:SF82">
    <property type="entry name" value="GLYCOSYLTRANSFERASE"/>
    <property type="match status" value="1"/>
</dbReference>
<dbReference type="InterPro" id="IPR002213">
    <property type="entry name" value="UDP_glucos_trans"/>
</dbReference>
<gene>
    <name evidence="4" type="ORF">C2S53_000502</name>
</gene>
<dbReference type="FunFam" id="3.40.50.2000:FF:000037">
    <property type="entry name" value="Glycosyltransferase"/>
    <property type="match status" value="1"/>
</dbReference>
<dbReference type="EMBL" id="SDAM02000062">
    <property type="protein sequence ID" value="KAH6832959.1"/>
    <property type="molecule type" value="Genomic_DNA"/>
</dbReference>
<protein>
    <recommendedName>
        <fullName evidence="3">Glycosyltransferase N-terminal domain-containing protein</fullName>
    </recommendedName>
</protein>
<organism evidence="4 5">
    <name type="scientific">Perilla frutescens var. hirtella</name>
    <name type="common">Perilla citriodora</name>
    <name type="synonym">Perilla setoyensis</name>
    <dbReference type="NCBI Taxonomy" id="608512"/>
    <lineage>
        <taxon>Eukaryota</taxon>
        <taxon>Viridiplantae</taxon>
        <taxon>Streptophyta</taxon>
        <taxon>Embryophyta</taxon>
        <taxon>Tracheophyta</taxon>
        <taxon>Spermatophyta</taxon>
        <taxon>Magnoliopsida</taxon>
        <taxon>eudicotyledons</taxon>
        <taxon>Gunneridae</taxon>
        <taxon>Pentapetalae</taxon>
        <taxon>asterids</taxon>
        <taxon>lamiids</taxon>
        <taxon>Lamiales</taxon>
        <taxon>Lamiaceae</taxon>
        <taxon>Nepetoideae</taxon>
        <taxon>Elsholtzieae</taxon>
        <taxon>Perilla</taxon>
    </lineage>
</organism>
<name>A0AAD4PAD1_PERFH</name>
<sequence>MDGVAEEQNGGLRVVMFPWLAHGHIFPFVELGKKLSNRNFHIYLCSTQINLDSIKDSSDYGDSWIELVELHLPSLAELPPHYHTTKNIPPHLMPTLMKAFQMSAPAFSDIITNLKPHLLIYDGFQPWAAKIAAAQGIPPVLFATSGSTSLSFFHHQHTHKNWDSFPYEAIRLREHEKRDLIAAAKSIQVENAAAGDFAFGIFKLSCDIVLIKSYKGFERKYMDYLSTLCERKLVPTGPLVAHDDQQTAGLEIIKWLNQKNPCSTLYISFGSENYLSKDQMVEIAKGLELTHVNFIWVARSPAGDEAAAFPDGFLERTKEKGMVVRKWAPQAAILAHGSVGGFMTHCGWSSISECIYYGVPVVAVPFKADQPVNARLAVEAGVGVEVMRDGNGEFDGNGVAKAINEVFVEEREVFRGRVGELRKKMKMEEEEAIDEVVKELWRICMKKSTIAAQHKIYD</sequence>
<keyword evidence="5" id="KW-1185">Reference proteome</keyword>
<keyword evidence="2" id="KW-0808">Transferase</keyword>
<evidence type="ECO:0000313" key="5">
    <source>
        <dbReference type="Proteomes" id="UP001190926"/>
    </source>
</evidence>
<feature type="domain" description="Glycosyltransferase N-terminal" evidence="3">
    <location>
        <begin position="13"/>
        <end position="114"/>
    </location>
</feature>
<dbReference type="SUPFAM" id="SSF53756">
    <property type="entry name" value="UDP-Glycosyltransferase/glycogen phosphorylase"/>
    <property type="match status" value="1"/>
</dbReference>
<dbReference type="Gene3D" id="3.40.50.2000">
    <property type="entry name" value="Glycogen Phosphorylase B"/>
    <property type="match status" value="2"/>
</dbReference>
<evidence type="ECO:0000256" key="1">
    <source>
        <dbReference type="ARBA" id="ARBA00009995"/>
    </source>
</evidence>
<dbReference type="GO" id="GO:0008194">
    <property type="term" value="F:UDP-glycosyltransferase activity"/>
    <property type="evidence" value="ECO:0007669"/>
    <property type="project" value="InterPro"/>
</dbReference>
<dbReference type="Pfam" id="PF00201">
    <property type="entry name" value="UDPGT"/>
    <property type="match status" value="1"/>
</dbReference>
<dbReference type="Proteomes" id="UP001190926">
    <property type="component" value="Unassembled WGS sequence"/>
</dbReference>
<evidence type="ECO:0000256" key="2">
    <source>
        <dbReference type="ARBA" id="ARBA00022679"/>
    </source>
</evidence>
<dbReference type="Pfam" id="PF26168">
    <property type="entry name" value="Glyco_transf_N"/>
    <property type="match status" value="1"/>
</dbReference>
<accession>A0AAD4PAD1</accession>
<dbReference type="AlphaFoldDB" id="A0AAD4PAD1"/>
<comment type="similarity">
    <text evidence="1">Belongs to the UDP-glycosyltransferase family.</text>
</comment>